<dbReference type="AlphaFoldDB" id="A0A948TJJ4"/>
<evidence type="ECO:0000256" key="1">
    <source>
        <dbReference type="ARBA" id="ARBA00022679"/>
    </source>
</evidence>
<dbReference type="Gene3D" id="3.40.50.2000">
    <property type="entry name" value="Glycogen Phosphorylase B"/>
    <property type="match status" value="2"/>
</dbReference>
<dbReference type="Pfam" id="PF13439">
    <property type="entry name" value="Glyco_transf_4"/>
    <property type="match status" value="1"/>
</dbReference>
<protein>
    <submittedName>
        <fullName evidence="3">Glycosyltransferase</fullName>
        <ecNumber evidence="3">2.4.-.-</ecNumber>
    </submittedName>
</protein>
<dbReference type="GO" id="GO:0016757">
    <property type="term" value="F:glycosyltransferase activity"/>
    <property type="evidence" value="ECO:0007669"/>
    <property type="project" value="UniProtKB-KW"/>
</dbReference>
<accession>A0A948TJJ4</accession>
<reference evidence="3" key="1">
    <citation type="journal article" date="2021" name="PeerJ">
        <title>Extensive microbial diversity within the chicken gut microbiome revealed by metagenomics and culture.</title>
        <authorList>
            <person name="Gilroy R."/>
            <person name="Ravi A."/>
            <person name="Getino M."/>
            <person name="Pursley I."/>
            <person name="Horton D.L."/>
            <person name="Alikhan N.F."/>
            <person name="Baker D."/>
            <person name="Gharbi K."/>
            <person name="Hall N."/>
            <person name="Watson M."/>
            <person name="Adriaenssens E.M."/>
            <person name="Foster-Nyarko E."/>
            <person name="Jarju S."/>
            <person name="Secka A."/>
            <person name="Antonio M."/>
            <person name="Oren A."/>
            <person name="Chaudhuri R.R."/>
            <person name="La Ragione R."/>
            <person name="Hildebrand F."/>
            <person name="Pallen M.J."/>
        </authorList>
    </citation>
    <scope>NUCLEOTIDE SEQUENCE</scope>
    <source>
        <strain evidence="3">F6-6636</strain>
    </source>
</reference>
<comment type="caution">
    <text evidence="3">The sequence shown here is derived from an EMBL/GenBank/DDBJ whole genome shotgun (WGS) entry which is preliminary data.</text>
</comment>
<dbReference type="PANTHER" id="PTHR46401">
    <property type="entry name" value="GLYCOSYLTRANSFERASE WBBK-RELATED"/>
    <property type="match status" value="1"/>
</dbReference>
<dbReference type="PANTHER" id="PTHR46401:SF2">
    <property type="entry name" value="GLYCOSYLTRANSFERASE WBBK-RELATED"/>
    <property type="match status" value="1"/>
</dbReference>
<evidence type="ECO:0000313" key="3">
    <source>
        <dbReference type="EMBL" id="MBU3851914.1"/>
    </source>
</evidence>
<name>A0A948TJJ4_9LACO</name>
<organism evidence="3 4">
    <name type="scientific">Candidatus Paralactobacillus gallistercoris</name>
    <dbReference type="NCBI Taxonomy" id="2838724"/>
    <lineage>
        <taxon>Bacteria</taxon>
        <taxon>Bacillati</taxon>
        <taxon>Bacillota</taxon>
        <taxon>Bacilli</taxon>
        <taxon>Lactobacillales</taxon>
        <taxon>Lactobacillaceae</taxon>
        <taxon>Lactobacillus</taxon>
    </lineage>
</organism>
<dbReference type="SUPFAM" id="SSF53756">
    <property type="entry name" value="UDP-Glycosyltransferase/glycogen phosphorylase"/>
    <property type="match status" value="1"/>
</dbReference>
<evidence type="ECO:0000259" key="2">
    <source>
        <dbReference type="Pfam" id="PF13439"/>
    </source>
</evidence>
<keyword evidence="3" id="KW-0328">Glycosyltransferase</keyword>
<proteinExistence type="predicted"/>
<evidence type="ECO:0000313" key="4">
    <source>
        <dbReference type="Proteomes" id="UP000777303"/>
    </source>
</evidence>
<keyword evidence="1 3" id="KW-0808">Transferase</keyword>
<dbReference type="GO" id="GO:0009103">
    <property type="term" value="P:lipopolysaccharide biosynthetic process"/>
    <property type="evidence" value="ECO:0007669"/>
    <property type="project" value="TreeGrafter"/>
</dbReference>
<dbReference type="Proteomes" id="UP000777303">
    <property type="component" value="Unassembled WGS sequence"/>
</dbReference>
<sequence length="400" mass="45288">MRLLEINSVVNFGSTGKIVSDLALYAQHHGAEVLVCYGRGQAQAPFALYRIGRGKLNFYEAALETRLFDNAGFASRYPTKKLIKVIDQFQPDVIHLHNLHGYYINVAELFTYLAHHSKAQVVWTLHDIWPFSPHAAIMALDQNKVPTTILHHSELSLYPQTWFWNRKDHNYWRKQQVFTQLPPERLHFVAPSKWMATLVHNSFFKNYPVAVIYNGIDVQQFINYLQKPLYQSHNGKKRGLAVASVWNNNKGLSYLNQIAHLLADDLQLTLVGDLRGQHVDEHINAVGAVPDIAQLTQFYQQADVFINPTLAETFGLTNVEALVCGTPVITFAAGGNAEMLTNQTGTVVPRGNLPALLTAIKQSTKNDVIAQLCQQQGIKFNKNKMNESYWHLYQQLLKGN</sequence>
<dbReference type="InterPro" id="IPR028098">
    <property type="entry name" value="Glyco_trans_4-like_N"/>
</dbReference>
<feature type="domain" description="Glycosyltransferase subfamily 4-like N-terminal" evidence="2">
    <location>
        <begin position="18"/>
        <end position="219"/>
    </location>
</feature>
<dbReference type="EC" id="2.4.-.-" evidence="3"/>
<dbReference type="Pfam" id="PF13692">
    <property type="entry name" value="Glyco_trans_1_4"/>
    <property type="match status" value="1"/>
</dbReference>
<reference evidence="3" key="2">
    <citation type="submission" date="2021-04" db="EMBL/GenBank/DDBJ databases">
        <authorList>
            <person name="Gilroy R."/>
        </authorList>
    </citation>
    <scope>NUCLEOTIDE SEQUENCE</scope>
    <source>
        <strain evidence="3">F6-6636</strain>
    </source>
</reference>
<dbReference type="EMBL" id="JAHLFS010000053">
    <property type="protein sequence ID" value="MBU3851914.1"/>
    <property type="molecule type" value="Genomic_DNA"/>
</dbReference>
<gene>
    <name evidence="3" type="ORF">H9901_04370</name>
</gene>